<feature type="transmembrane region" description="Helical" evidence="10">
    <location>
        <begin position="34"/>
        <end position="56"/>
    </location>
</feature>
<dbReference type="AlphaFoldDB" id="A0A7V1LMI7"/>
<dbReference type="GO" id="GO:0009279">
    <property type="term" value="C:cell outer membrane"/>
    <property type="evidence" value="ECO:0007669"/>
    <property type="project" value="UniProtKB-SubCell"/>
</dbReference>
<dbReference type="InterPro" id="IPR037066">
    <property type="entry name" value="Plug_dom_sf"/>
</dbReference>
<feature type="domain" description="TonB-dependent receptor plug" evidence="12">
    <location>
        <begin position="162"/>
        <end position="264"/>
    </location>
</feature>
<feature type="domain" description="TonB-dependent receptor-like beta-barrel" evidence="11">
    <location>
        <begin position="494"/>
        <end position="973"/>
    </location>
</feature>
<keyword evidence="5 9" id="KW-0798">TonB box</keyword>
<evidence type="ECO:0000256" key="10">
    <source>
        <dbReference type="SAM" id="Phobius"/>
    </source>
</evidence>
<keyword evidence="7 8" id="KW-0998">Cell outer membrane</keyword>
<dbReference type="Gene3D" id="2.40.170.20">
    <property type="entry name" value="TonB-dependent receptor, beta-barrel domain"/>
    <property type="match status" value="1"/>
</dbReference>
<accession>A0A7V1LMI7</accession>
<reference evidence="13" key="1">
    <citation type="journal article" date="2020" name="mSystems">
        <title>Genome- and Community-Level Interaction Insights into Carbon Utilization and Element Cycling Functions of Hydrothermarchaeota in Hydrothermal Sediment.</title>
        <authorList>
            <person name="Zhou Z."/>
            <person name="Liu Y."/>
            <person name="Xu W."/>
            <person name="Pan J."/>
            <person name="Luo Z.H."/>
            <person name="Li M."/>
        </authorList>
    </citation>
    <scope>NUCLEOTIDE SEQUENCE [LARGE SCALE GENOMIC DNA]</scope>
    <source>
        <strain evidence="13">HyVt-456</strain>
    </source>
</reference>
<dbReference type="SUPFAM" id="SSF56935">
    <property type="entry name" value="Porins"/>
    <property type="match status" value="1"/>
</dbReference>
<evidence type="ECO:0000256" key="9">
    <source>
        <dbReference type="RuleBase" id="RU003357"/>
    </source>
</evidence>
<comment type="subcellular location">
    <subcellularLocation>
        <location evidence="1 8">Cell outer membrane</location>
        <topology evidence="1 8">Multi-pass membrane protein</topology>
    </subcellularLocation>
</comment>
<evidence type="ECO:0000256" key="3">
    <source>
        <dbReference type="ARBA" id="ARBA00022452"/>
    </source>
</evidence>
<dbReference type="Gene3D" id="2.170.130.10">
    <property type="entry name" value="TonB-dependent receptor, plug domain"/>
    <property type="match status" value="1"/>
</dbReference>
<comment type="caution">
    <text evidence="13">The sequence shown here is derived from an EMBL/GenBank/DDBJ whole genome shotgun (WGS) entry which is preliminary data.</text>
</comment>
<evidence type="ECO:0000256" key="5">
    <source>
        <dbReference type="ARBA" id="ARBA00023077"/>
    </source>
</evidence>
<dbReference type="PANTHER" id="PTHR40980:SF4">
    <property type="entry name" value="TONB-DEPENDENT RECEPTOR-LIKE BETA-BARREL DOMAIN-CONTAINING PROTEIN"/>
    <property type="match status" value="1"/>
</dbReference>
<evidence type="ECO:0000256" key="7">
    <source>
        <dbReference type="ARBA" id="ARBA00023237"/>
    </source>
</evidence>
<dbReference type="EMBL" id="DRLD01000240">
    <property type="protein sequence ID" value="HED10759.1"/>
    <property type="molecule type" value="Genomic_DNA"/>
</dbReference>
<protein>
    <submittedName>
        <fullName evidence="13">TonB-dependent receptor</fullName>
    </submittedName>
</protein>
<dbReference type="Proteomes" id="UP000886005">
    <property type="component" value="Unassembled WGS sequence"/>
</dbReference>
<evidence type="ECO:0000259" key="12">
    <source>
        <dbReference type="Pfam" id="PF07715"/>
    </source>
</evidence>
<dbReference type="InterPro" id="IPR000531">
    <property type="entry name" value="Beta-barrel_TonB"/>
</dbReference>
<evidence type="ECO:0000256" key="2">
    <source>
        <dbReference type="ARBA" id="ARBA00022448"/>
    </source>
</evidence>
<dbReference type="InterPro" id="IPR036942">
    <property type="entry name" value="Beta-barrel_TonB_sf"/>
</dbReference>
<proteinExistence type="inferred from homology"/>
<dbReference type="NCBIfam" id="TIGR01782">
    <property type="entry name" value="TonB-Xanth-Caul"/>
    <property type="match status" value="1"/>
</dbReference>
<dbReference type="PANTHER" id="PTHR40980">
    <property type="entry name" value="PLUG DOMAIN-CONTAINING PROTEIN"/>
    <property type="match status" value="1"/>
</dbReference>
<keyword evidence="6 8" id="KW-0472">Membrane</keyword>
<evidence type="ECO:0000256" key="6">
    <source>
        <dbReference type="ARBA" id="ARBA00023136"/>
    </source>
</evidence>
<evidence type="ECO:0000256" key="1">
    <source>
        <dbReference type="ARBA" id="ARBA00004571"/>
    </source>
</evidence>
<dbReference type="Gene3D" id="2.60.40.1120">
    <property type="entry name" value="Carboxypeptidase-like, regulatory domain"/>
    <property type="match status" value="1"/>
</dbReference>
<dbReference type="Pfam" id="PF00593">
    <property type="entry name" value="TonB_dep_Rec_b-barrel"/>
    <property type="match status" value="1"/>
</dbReference>
<comment type="similarity">
    <text evidence="8 9">Belongs to the TonB-dependent receptor family.</text>
</comment>
<sequence>MPIIPIRIHKRFRCLSIPATIGENWRMHMKKRDILFRILLYTLLTFAIPGALYAAGAQVMGVVSDKTDHEPLVGANVYIEGTSLGSSSNMDGVYEIRNIPAGSYVLHVLFIGYKEIEKPLTLSEGQTLRLNLELEPEALETEAIVVSVQAEGQMAAINQQLSAQSIVNVVSAKQIRELPDANAAESLRRLPGVSITREGGEGNKVVIRGMAPKYNAITIDGIRMASSNKDNRGADLSMISSTMLEGIEISKTITADKDADMLGGSVNFKIREARGRQPGRLSYDLTIQNGYVPLANSNNFGTYKITPGIEGRFFEDRFGVFIQANIEKRNLTSNEFSARYSSLFNSDPSRKDYKTDALFLHNIPRERQRYNGALVLDYRLPNGKINLSNFLSSSITETEDRNETLLIRTGPQAANQHLYSLDYSKNTLNLIHNVLNLEQKWGDLQTALKMSHSYSETKSPNDWSVVFFQSPANLNQYEEKANLDPAVISRAVFNDPEATRLNTVQTRDNFSSDRIYMTALDMEYPFSFTPLISATLKAGLKYKKQKNSYRSEVYGTNATFTSPSARAGAQMVADYFGWNGDPNAIPLSLFLDKNYNYKEPFNGDFRMSNPMDADKAAALVKFIQDNADLFTEQSPEAFARNNYLSTTNNYRGSETTEAAYLMAVIQIGNQLEIIPGIRYQNLTTEYTGARGQQTTFSYNFYNHTDTTVSRSHPFVLPSINLKYKPVNWFDLRLAYSKTLAYPDFTAIIPRIDAYGSPVIEWNNTDLVPTQSENYDINFSFSENTVGLLTLGAFLKRIRDVIYPWSFYVRGRDAQPYYLPEKKPNPRWRYNIRTYINNPFIIDNWGIEADWQTHFWYLPAPLNGLVLSVNYTHSFSRARYPFQTPAADGYTAIDSAYTDRLIYQPEDIFNMTIGYDYKDFSLRLSMLYTDDVFSYATQNEQERANTAPYQRWDLSFKQGLPWFALQLYGNLSNINYSRDKSVLQLYPATPTRIEEYGLTAELGLRWNL</sequence>
<evidence type="ECO:0000256" key="4">
    <source>
        <dbReference type="ARBA" id="ARBA00022692"/>
    </source>
</evidence>
<organism evidence="13">
    <name type="scientific">Caldithrix abyssi</name>
    <dbReference type="NCBI Taxonomy" id="187145"/>
    <lineage>
        <taxon>Bacteria</taxon>
        <taxon>Pseudomonadati</taxon>
        <taxon>Calditrichota</taxon>
        <taxon>Calditrichia</taxon>
        <taxon>Calditrichales</taxon>
        <taxon>Calditrichaceae</taxon>
        <taxon>Caldithrix</taxon>
    </lineage>
</organism>
<keyword evidence="2 8" id="KW-0813">Transport</keyword>
<keyword evidence="4 8" id="KW-0812">Transmembrane</keyword>
<evidence type="ECO:0000313" key="13">
    <source>
        <dbReference type="EMBL" id="HED10759.1"/>
    </source>
</evidence>
<dbReference type="SUPFAM" id="SSF49464">
    <property type="entry name" value="Carboxypeptidase regulatory domain-like"/>
    <property type="match status" value="1"/>
</dbReference>
<evidence type="ECO:0000256" key="8">
    <source>
        <dbReference type="PROSITE-ProRule" id="PRU01360"/>
    </source>
</evidence>
<keyword evidence="3 8" id="KW-1134">Transmembrane beta strand</keyword>
<dbReference type="InterPro" id="IPR039426">
    <property type="entry name" value="TonB-dep_rcpt-like"/>
</dbReference>
<dbReference type="PROSITE" id="PS52016">
    <property type="entry name" value="TONB_DEPENDENT_REC_3"/>
    <property type="match status" value="1"/>
</dbReference>
<dbReference type="InterPro" id="IPR008969">
    <property type="entry name" value="CarboxyPept-like_regulatory"/>
</dbReference>
<dbReference type="Pfam" id="PF07715">
    <property type="entry name" value="Plug"/>
    <property type="match status" value="1"/>
</dbReference>
<keyword evidence="13" id="KW-0675">Receptor</keyword>
<gene>
    <name evidence="13" type="ORF">ENJ10_08725</name>
</gene>
<name>A0A7V1LMI7_CALAY</name>
<dbReference type="InterPro" id="IPR012910">
    <property type="entry name" value="Plug_dom"/>
</dbReference>
<evidence type="ECO:0000259" key="11">
    <source>
        <dbReference type="Pfam" id="PF00593"/>
    </source>
</evidence>
<dbReference type="Pfam" id="PF13715">
    <property type="entry name" value="CarbopepD_reg_2"/>
    <property type="match status" value="1"/>
</dbReference>
<keyword evidence="10" id="KW-1133">Transmembrane helix</keyword>
<dbReference type="InterPro" id="IPR010104">
    <property type="entry name" value="TonB_rcpt_bac"/>
</dbReference>